<dbReference type="PANTHER" id="PTHR24320">
    <property type="entry name" value="RETINOL DEHYDROGENASE"/>
    <property type="match status" value="1"/>
</dbReference>
<comment type="similarity">
    <text evidence="1">Belongs to the short-chain dehydrogenases/reductases (SDR) family.</text>
</comment>
<keyword evidence="3" id="KW-0560">Oxidoreductase</keyword>
<keyword evidence="2" id="KW-0521">NADP</keyword>
<evidence type="ECO:0000313" key="5">
    <source>
        <dbReference type="Proteomes" id="UP000319663"/>
    </source>
</evidence>
<dbReference type="AlphaFoldDB" id="A0A507QZU4"/>
<evidence type="ECO:0000256" key="2">
    <source>
        <dbReference type="ARBA" id="ARBA00022857"/>
    </source>
</evidence>
<evidence type="ECO:0008006" key="6">
    <source>
        <dbReference type="Google" id="ProtNLM"/>
    </source>
</evidence>
<organism evidence="4 5">
    <name type="scientific">Monascus purpureus</name>
    <name type="common">Red mold</name>
    <name type="synonym">Monascus anka</name>
    <dbReference type="NCBI Taxonomy" id="5098"/>
    <lineage>
        <taxon>Eukaryota</taxon>
        <taxon>Fungi</taxon>
        <taxon>Dikarya</taxon>
        <taxon>Ascomycota</taxon>
        <taxon>Pezizomycotina</taxon>
        <taxon>Eurotiomycetes</taxon>
        <taxon>Eurotiomycetidae</taxon>
        <taxon>Eurotiales</taxon>
        <taxon>Aspergillaceae</taxon>
        <taxon>Monascus</taxon>
    </lineage>
</organism>
<dbReference type="OrthoDB" id="191139at2759"/>
<dbReference type="STRING" id="5098.A0A507QZU4"/>
<dbReference type="InterPro" id="IPR002347">
    <property type="entry name" value="SDR_fam"/>
</dbReference>
<gene>
    <name evidence="4" type="ORF">MPDQ_005429</name>
</gene>
<dbReference type="PANTHER" id="PTHR24320:SF152">
    <property type="entry name" value="SHORT-CHAIN DEHYDROGENASE_REDUCTASE FAMILY PROTEIN"/>
    <property type="match status" value="1"/>
</dbReference>
<dbReference type="Gene3D" id="3.40.50.720">
    <property type="entry name" value="NAD(P)-binding Rossmann-like Domain"/>
    <property type="match status" value="1"/>
</dbReference>
<comment type="caution">
    <text evidence="4">The sequence shown here is derived from an EMBL/GenBank/DDBJ whole genome shotgun (WGS) entry which is preliminary data.</text>
</comment>
<accession>A0A507QZU4</accession>
<keyword evidence="5" id="KW-1185">Reference proteome</keyword>
<dbReference type="EMBL" id="VIFY01000039">
    <property type="protein sequence ID" value="TQB73782.1"/>
    <property type="molecule type" value="Genomic_DNA"/>
</dbReference>
<dbReference type="Pfam" id="PF00106">
    <property type="entry name" value="adh_short"/>
    <property type="match status" value="1"/>
</dbReference>
<evidence type="ECO:0000313" key="4">
    <source>
        <dbReference type="EMBL" id="TQB73782.1"/>
    </source>
</evidence>
<evidence type="ECO:0000256" key="3">
    <source>
        <dbReference type="ARBA" id="ARBA00023002"/>
    </source>
</evidence>
<reference evidence="4 5" key="1">
    <citation type="submission" date="2019-06" db="EMBL/GenBank/DDBJ databases">
        <title>Wine fermentation using esterase from Monascus purpureus.</title>
        <authorList>
            <person name="Geng C."/>
            <person name="Zhang Y."/>
        </authorList>
    </citation>
    <scope>NUCLEOTIDE SEQUENCE [LARGE SCALE GENOMIC DNA]</scope>
    <source>
        <strain evidence="4">HQ1</strain>
    </source>
</reference>
<proteinExistence type="inferred from homology"/>
<dbReference type="InterPro" id="IPR036291">
    <property type="entry name" value="NAD(P)-bd_dom_sf"/>
</dbReference>
<name>A0A507QZU4_MONPU</name>
<dbReference type="GO" id="GO:0016491">
    <property type="term" value="F:oxidoreductase activity"/>
    <property type="evidence" value="ECO:0007669"/>
    <property type="project" value="UniProtKB-KW"/>
</dbReference>
<protein>
    <recommendedName>
        <fullName evidence="6">Oxidoreductase</fullName>
    </recommendedName>
</protein>
<evidence type="ECO:0000256" key="1">
    <source>
        <dbReference type="ARBA" id="ARBA00006484"/>
    </source>
</evidence>
<sequence>MGFDKGIDVVNAFPNEVKNKIFLLTGPNPGELAATTAEALAHGDAGALILVGKSQDVAKPVMEGINRKFPKVKLIFITADFTRLDSVRSAAETIRRLETPIDGIVVTPSLMAVPWKQTVDAMESHFQVNYLAHFLLVNLLVPCMSPGGTVVMVSTSIRPETGAPGYEDINFSNGRVYDPLDAYAQSMFANIQFAKSLAKSCAGRSLTAFSINPGNIRTNLLTCVSPDQVSTWLRKKRDAGQEQPLLLQQVPKSLPQASATVLRALLDPILEGQSGAFLDNCQVLALPNMDFPAGESSAKRLWELSEELVGEVFKWS</sequence>
<dbReference type="Proteomes" id="UP000319663">
    <property type="component" value="Unassembled WGS sequence"/>
</dbReference>
<dbReference type="SUPFAM" id="SSF51735">
    <property type="entry name" value="NAD(P)-binding Rossmann-fold domains"/>
    <property type="match status" value="1"/>
</dbReference>